<organism evidence="1 2">
    <name type="scientific">Pedobacter alpinus</name>
    <dbReference type="NCBI Taxonomy" id="1590643"/>
    <lineage>
        <taxon>Bacteria</taxon>
        <taxon>Pseudomonadati</taxon>
        <taxon>Bacteroidota</taxon>
        <taxon>Sphingobacteriia</taxon>
        <taxon>Sphingobacteriales</taxon>
        <taxon>Sphingobacteriaceae</taxon>
        <taxon>Pedobacter</taxon>
    </lineage>
</organism>
<dbReference type="InterPro" id="IPR045944">
    <property type="entry name" value="DUF6364"/>
</dbReference>
<name>A0ABW5TLY2_9SPHI</name>
<evidence type="ECO:0000313" key="2">
    <source>
        <dbReference type="Proteomes" id="UP001597546"/>
    </source>
</evidence>
<dbReference type="RefSeq" id="WP_379044896.1">
    <property type="nucleotide sequence ID" value="NZ_JBHSKW010000050.1"/>
</dbReference>
<keyword evidence="2" id="KW-1185">Reference proteome</keyword>
<comment type="caution">
    <text evidence="1">The sequence shown here is derived from an EMBL/GenBank/DDBJ whole genome shotgun (WGS) entry which is preliminary data.</text>
</comment>
<accession>A0ABW5TLY2</accession>
<dbReference type="Pfam" id="PF19891">
    <property type="entry name" value="DUF6364"/>
    <property type="match status" value="1"/>
</dbReference>
<dbReference type="EMBL" id="JBHULV010000001">
    <property type="protein sequence ID" value="MFD2730111.1"/>
    <property type="molecule type" value="Genomic_DNA"/>
</dbReference>
<sequence length="85" mass="9689">MTTKLTLTVKKSVVERGKIYAKSTGRSLSEIIENYLGTITQESSSNELSPKLRKIVGVVNLPKDFDDKKELKLVLEEKHLRVRFL</sequence>
<dbReference type="Proteomes" id="UP001597546">
    <property type="component" value="Unassembled WGS sequence"/>
</dbReference>
<gene>
    <name evidence="1" type="ORF">ACFSSE_00180</name>
</gene>
<protein>
    <submittedName>
        <fullName evidence="1">DUF6364 family protein</fullName>
    </submittedName>
</protein>
<proteinExistence type="predicted"/>
<reference evidence="2" key="1">
    <citation type="journal article" date="2019" name="Int. J. Syst. Evol. Microbiol.">
        <title>The Global Catalogue of Microorganisms (GCM) 10K type strain sequencing project: providing services to taxonomists for standard genome sequencing and annotation.</title>
        <authorList>
            <consortium name="The Broad Institute Genomics Platform"/>
            <consortium name="The Broad Institute Genome Sequencing Center for Infectious Disease"/>
            <person name="Wu L."/>
            <person name="Ma J."/>
        </authorList>
    </citation>
    <scope>NUCLEOTIDE SEQUENCE [LARGE SCALE GENOMIC DNA]</scope>
    <source>
        <strain evidence="2">KCTC 42456</strain>
    </source>
</reference>
<evidence type="ECO:0000313" key="1">
    <source>
        <dbReference type="EMBL" id="MFD2730111.1"/>
    </source>
</evidence>